<protein>
    <recommendedName>
        <fullName evidence="1">Disease resistance protein winged helix domain-containing protein</fullName>
    </recommendedName>
</protein>
<evidence type="ECO:0000313" key="2">
    <source>
        <dbReference type="EMBL" id="KAH0451398.1"/>
    </source>
</evidence>
<organism evidence="2 3">
    <name type="scientific">Dendrobium chrysotoxum</name>
    <name type="common">Orchid</name>
    <dbReference type="NCBI Taxonomy" id="161865"/>
    <lineage>
        <taxon>Eukaryota</taxon>
        <taxon>Viridiplantae</taxon>
        <taxon>Streptophyta</taxon>
        <taxon>Embryophyta</taxon>
        <taxon>Tracheophyta</taxon>
        <taxon>Spermatophyta</taxon>
        <taxon>Magnoliopsida</taxon>
        <taxon>Liliopsida</taxon>
        <taxon>Asparagales</taxon>
        <taxon>Orchidaceae</taxon>
        <taxon>Epidendroideae</taxon>
        <taxon>Malaxideae</taxon>
        <taxon>Dendrobiinae</taxon>
        <taxon>Dendrobium</taxon>
    </lineage>
</organism>
<evidence type="ECO:0000313" key="3">
    <source>
        <dbReference type="Proteomes" id="UP000775213"/>
    </source>
</evidence>
<evidence type="ECO:0000259" key="1">
    <source>
        <dbReference type="Pfam" id="PF23559"/>
    </source>
</evidence>
<dbReference type="AlphaFoldDB" id="A0AAV7G7R4"/>
<sequence>MWTALGFIQPLYIQGDTVEDIGGSYSDALVKKSFFDKFESKRIYSLYLYNNSLELWVKMNYSILEFQRLLNTCLSKLVI</sequence>
<dbReference type="InterPro" id="IPR058922">
    <property type="entry name" value="WHD_DRP"/>
</dbReference>
<comment type="caution">
    <text evidence="2">The sequence shown here is derived from an EMBL/GenBank/DDBJ whole genome shotgun (WGS) entry which is preliminary data.</text>
</comment>
<dbReference type="EMBL" id="JAGFBR010000017">
    <property type="protein sequence ID" value="KAH0451398.1"/>
    <property type="molecule type" value="Genomic_DNA"/>
</dbReference>
<accession>A0AAV7G7R4</accession>
<dbReference type="Proteomes" id="UP000775213">
    <property type="component" value="Unassembled WGS sequence"/>
</dbReference>
<reference evidence="2 3" key="1">
    <citation type="journal article" date="2021" name="Hortic Res">
        <title>Chromosome-scale assembly of the Dendrobium chrysotoxum genome enhances the understanding of orchid evolution.</title>
        <authorList>
            <person name="Zhang Y."/>
            <person name="Zhang G.Q."/>
            <person name="Zhang D."/>
            <person name="Liu X.D."/>
            <person name="Xu X.Y."/>
            <person name="Sun W.H."/>
            <person name="Yu X."/>
            <person name="Zhu X."/>
            <person name="Wang Z.W."/>
            <person name="Zhao X."/>
            <person name="Zhong W.Y."/>
            <person name="Chen H."/>
            <person name="Yin W.L."/>
            <person name="Huang T."/>
            <person name="Niu S.C."/>
            <person name="Liu Z.J."/>
        </authorList>
    </citation>
    <scope>NUCLEOTIDE SEQUENCE [LARGE SCALE GENOMIC DNA]</scope>
    <source>
        <strain evidence="2">Lindl</strain>
    </source>
</reference>
<keyword evidence="3" id="KW-1185">Reference proteome</keyword>
<dbReference type="Pfam" id="PF23559">
    <property type="entry name" value="WHD_DRP"/>
    <property type="match status" value="1"/>
</dbReference>
<gene>
    <name evidence="2" type="ORF">IEQ34_018697</name>
</gene>
<name>A0AAV7G7R4_DENCH</name>
<feature type="domain" description="Disease resistance protein winged helix" evidence="1">
    <location>
        <begin position="1"/>
        <end position="40"/>
    </location>
</feature>
<proteinExistence type="predicted"/>